<organism evidence="2 3">
    <name type="scientific">Pholiota conissans</name>
    <dbReference type="NCBI Taxonomy" id="109636"/>
    <lineage>
        <taxon>Eukaryota</taxon>
        <taxon>Fungi</taxon>
        <taxon>Dikarya</taxon>
        <taxon>Basidiomycota</taxon>
        <taxon>Agaricomycotina</taxon>
        <taxon>Agaricomycetes</taxon>
        <taxon>Agaricomycetidae</taxon>
        <taxon>Agaricales</taxon>
        <taxon>Agaricineae</taxon>
        <taxon>Strophariaceae</taxon>
        <taxon>Pholiota</taxon>
    </lineage>
</organism>
<comment type="caution">
    <text evidence="2">The sequence shown here is derived from an EMBL/GenBank/DDBJ whole genome shotgun (WGS) entry which is preliminary data.</text>
</comment>
<dbReference type="AlphaFoldDB" id="A0A9P6CTH4"/>
<evidence type="ECO:0000259" key="1">
    <source>
        <dbReference type="Pfam" id="PF06985"/>
    </source>
</evidence>
<sequence>MSSGNDTSSINTQDCVLLEALQEFILPLIGAAAERKPAKDNQGSPPGHEAIVLITVLREFIAHVVGDTKSTTQTTVNIPLIEQSAHLVLEDDADVSPTSAKTNEFKTPELSLVLSPPRATFHEMVLRELQNHVFNRMPIRLLRFEPVGSRLQISLIERGTIYAHLVRVMEANMSQPDYCLEEYEVPETYDEATARLIGKYAGYAILSHTWLRGSPGEVTYDDWNAGLFDETSAGYQKIINFCKAAWTIHGLTLGWMDTVCINKQSSSELDESIRSMYKWYQGASVCIIYLAETQNILDIHTDPWFTRGWTLQELLAPQYIKFYNRDWTCFVTDTSSNDKSESPVSREIVAQITEATTITHRELPYIHGAPLSRRMQLAAPRKVTREEDTAYSLMGIFNVSIATAYGEGVERSFTRLLHEILNSTSIGILDLFNWAGSTSRGVTQLIPRSIKNYERRSPSTDLVHVYPLAPLTLTHMGLRITVLLMSGLFRDAHSPPPDRFGTFWATLNTVVPLFDPINLATFYASGDIFDTPQRFKLAVFNVNWQGSDTVRIPRICTAKLISAYPTAGEQYSVYDTEEPIIFELKNAPDRFSERNGDSFVVPTNEYAAHGIELASLYL</sequence>
<dbReference type="Pfam" id="PF06985">
    <property type="entry name" value="HET"/>
    <property type="match status" value="1"/>
</dbReference>
<dbReference type="Proteomes" id="UP000807469">
    <property type="component" value="Unassembled WGS sequence"/>
</dbReference>
<evidence type="ECO:0000313" key="3">
    <source>
        <dbReference type="Proteomes" id="UP000807469"/>
    </source>
</evidence>
<name>A0A9P6CTH4_9AGAR</name>
<reference evidence="2" key="1">
    <citation type="submission" date="2020-11" db="EMBL/GenBank/DDBJ databases">
        <authorList>
            <consortium name="DOE Joint Genome Institute"/>
            <person name="Ahrendt S."/>
            <person name="Riley R."/>
            <person name="Andreopoulos W."/>
            <person name="Labutti K."/>
            <person name="Pangilinan J."/>
            <person name="Ruiz-Duenas F.J."/>
            <person name="Barrasa J.M."/>
            <person name="Sanchez-Garcia M."/>
            <person name="Camarero S."/>
            <person name="Miyauchi S."/>
            <person name="Serrano A."/>
            <person name="Linde D."/>
            <person name="Babiker R."/>
            <person name="Drula E."/>
            <person name="Ayuso-Fernandez I."/>
            <person name="Pacheco R."/>
            <person name="Padilla G."/>
            <person name="Ferreira P."/>
            <person name="Barriuso J."/>
            <person name="Kellner H."/>
            <person name="Castanera R."/>
            <person name="Alfaro M."/>
            <person name="Ramirez L."/>
            <person name="Pisabarro A.G."/>
            <person name="Kuo A."/>
            <person name="Tritt A."/>
            <person name="Lipzen A."/>
            <person name="He G."/>
            <person name="Yan M."/>
            <person name="Ng V."/>
            <person name="Cullen D."/>
            <person name="Martin F."/>
            <person name="Rosso M.-N."/>
            <person name="Henrissat B."/>
            <person name="Hibbett D."/>
            <person name="Martinez A.T."/>
            <person name="Grigoriev I.V."/>
        </authorList>
    </citation>
    <scope>NUCLEOTIDE SEQUENCE</scope>
    <source>
        <strain evidence="2">CIRM-BRFM 674</strain>
    </source>
</reference>
<gene>
    <name evidence="2" type="ORF">BDN70DRAFT_887386</name>
</gene>
<protein>
    <recommendedName>
        <fullName evidence="1">Heterokaryon incompatibility domain-containing protein</fullName>
    </recommendedName>
</protein>
<dbReference type="PANTHER" id="PTHR10622">
    <property type="entry name" value="HET DOMAIN-CONTAINING PROTEIN"/>
    <property type="match status" value="1"/>
</dbReference>
<dbReference type="EMBL" id="MU155578">
    <property type="protein sequence ID" value="KAF9472104.1"/>
    <property type="molecule type" value="Genomic_DNA"/>
</dbReference>
<feature type="domain" description="Heterokaryon incompatibility" evidence="1">
    <location>
        <begin position="203"/>
        <end position="294"/>
    </location>
</feature>
<accession>A0A9P6CTH4</accession>
<dbReference type="InterPro" id="IPR010730">
    <property type="entry name" value="HET"/>
</dbReference>
<evidence type="ECO:0000313" key="2">
    <source>
        <dbReference type="EMBL" id="KAF9472104.1"/>
    </source>
</evidence>
<keyword evidence="3" id="KW-1185">Reference proteome</keyword>
<proteinExistence type="predicted"/>
<dbReference type="PANTHER" id="PTHR10622:SF10">
    <property type="entry name" value="HET DOMAIN-CONTAINING PROTEIN"/>
    <property type="match status" value="1"/>
</dbReference>